<feature type="region of interest" description="Disordered" evidence="1">
    <location>
        <begin position="21"/>
        <end position="55"/>
    </location>
</feature>
<evidence type="ECO:0000256" key="1">
    <source>
        <dbReference type="SAM" id="MobiDB-lite"/>
    </source>
</evidence>
<feature type="domain" description="TOD1/MUCI70 glycosyltransferase-like" evidence="3">
    <location>
        <begin position="354"/>
        <end position="673"/>
    </location>
</feature>
<proteinExistence type="predicted"/>
<protein>
    <recommendedName>
        <fullName evidence="3">TOD1/MUCI70 glycosyltransferase-like domain-containing protein</fullName>
    </recommendedName>
</protein>
<reference evidence="4 5" key="1">
    <citation type="submission" date="2024-01" db="EMBL/GenBank/DDBJ databases">
        <title>Genome assemblies of Stephania.</title>
        <authorList>
            <person name="Yang L."/>
        </authorList>
    </citation>
    <scope>NUCLEOTIDE SEQUENCE [LARGE SCALE GENOMIC DNA]</scope>
    <source>
        <strain evidence="4">JXDWG</strain>
        <tissue evidence="4">Leaf</tissue>
    </source>
</reference>
<keyword evidence="5" id="KW-1185">Reference proteome</keyword>
<evidence type="ECO:0000313" key="4">
    <source>
        <dbReference type="EMBL" id="KAK9167679.1"/>
    </source>
</evidence>
<feature type="compositionally biased region" description="Low complexity" evidence="1">
    <location>
        <begin position="28"/>
        <end position="44"/>
    </location>
</feature>
<organism evidence="4 5">
    <name type="scientific">Stephania cephalantha</name>
    <dbReference type="NCBI Taxonomy" id="152367"/>
    <lineage>
        <taxon>Eukaryota</taxon>
        <taxon>Viridiplantae</taxon>
        <taxon>Streptophyta</taxon>
        <taxon>Embryophyta</taxon>
        <taxon>Tracheophyta</taxon>
        <taxon>Spermatophyta</taxon>
        <taxon>Magnoliopsida</taxon>
        <taxon>Ranunculales</taxon>
        <taxon>Menispermaceae</taxon>
        <taxon>Menispermoideae</taxon>
        <taxon>Cissampelideae</taxon>
        <taxon>Stephania</taxon>
    </lineage>
</organism>
<feature type="region of interest" description="Disordered" evidence="1">
    <location>
        <begin position="674"/>
        <end position="696"/>
    </location>
</feature>
<keyword evidence="2" id="KW-0472">Membrane</keyword>
<dbReference type="PANTHER" id="PTHR12956">
    <property type="entry name" value="ALKALINE CERAMIDASE-RELATED"/>
    <property type="match status" value="1"/>
</dbReference>
<feature type="transmembrane region" description="Helical" evidence="2">
    <location>
        <begin position="61"/>
        <end position="83"/>
    </location>
</feature>
<dbReference type="AlphaFoldDB" id="A0AAP0Q698"/>
<sequence length="696" mass="79513">MAQLRQSASERFLSRGYVSESNLGDCKSSNSTSNSNGQQKLGLLRNRRSGGGGGRGERSNLMILFTFALLFLPFVALITIFSYHRIHGLDLNKYNGENGRVDSVLGFFSNRNRPFQIVGTKFESYNVINGFGSGSRFRDQDLKNGDRDDRGTDGKDNVDRAENSHDDDNDDGDERSGGQHLFDYSEYAADLDDDNDLDDENDSWNVKKKGLLENEVVDLGTGELKSDQYSQDAGIAELKRHGEEDQIGAVEANGEGNEKSGEQKSQPNTVNVDKVVTSKPKEVSKRKHKKRRSKHVSTPKDRDIKKTSTEVKLDLKRPPIRPKRSGPSCEMKFLNSTAQLVEPSESPRFSKFSLQYTQVEERAEGQTQWEPRFAGHQTFEEREDSFYASDKTLNCGFVKGPVGSSGTGFEMDEVDAQFMSSCHIAVSSCIFGNSDYLKSPSLEMITSLSRKRVCFVMFTDENTLQMLSLEGKIPDSRGFIGLWKIVVVKNLPYSDMRRVGKVPKFLAHRIFPHARYSIWLDSKLLLRRDPYMILEYFLWRQDYEYAISNHYDRHCVWEEVAQNKKLNKYDPAAIDMQFLFYQGDGLKRFNSSDPNNLLPSNVPEGSFIVREHTPMSNLFSCLWFNEVDRFTSRDQLSFAYVYHKLRRMNPGKPFRLNMFKDCERRSITKLFHHRSEEKRNVSSQENNTNVVTSGFG</sequence>
<name>A0AAP0Q698_9MAGN</name>
<feature type="compositionally biased region" description="Basic and acidic residues" evidence="1">
    <location>
        <begin position="298"/>
        <end position="310"/>
    </location>
</feature>
<comment type="caution">
    <text evidence="4">The sequence shown here is derived from an EMBL/GenBank/DDBJ whole genome shotgun (WGS) entry which is preliminary data.</text>
</comment>
<feature type="region of interest" description="Disordered" evidence="1">
    <location>
        <begin position="253"/>
        <end position="310"/>
    </location>
</feature>
<evidence type="ECO:0000259" key="3">
    <source>
        <dbReference type="Pfam" id="PF04765"/>
    </source>
</evidence>
<dbReference type="Pfam" id="PF04765">
    <property type="entry name" value="TOD1_MUCI70"/>
    <property type="match status" value="1"/>
</dbReference>
<evidence type="ECO:0000313" key="5">
    <source>
        <dbReference type="Proteomes" id="UP001419268"/>
    </source>
</evidence>
<dbReference type="EMBL" id="JBBNAG010000001">
    <property type="protein sequence ID" value="KAK9167679.1"/>
    <property type="molecule type" value="Genomic_DNA"/>
</dbReference>
<feature type="compositionally biased region" description="Basic residues" evidence="1">
    <location>
        <begin position="284"/>
        <end position="297"/>
    </location>
</feature>
<keyword evidence="2" id="KW-0812">Transmembrane</keyword>
<dbReference type="PANTHER" id="PTHR12956:SF24">
    <property type="entry name" value="TRANSMEMBRANE PROTEIN (DUF616)"/>
    <property type="match status" value="1"/>
</dbReference>
<feature type="region of interest" description="Disordered" evidence="1">
    <location>
        <begin position="138"/>
        <end position="179"/>
    </location>
</feature>
<dbReference type="InterPro" id="IPR006852">
    <property type="entry name" value="TOD1_MUCI70"/>
</dbReference>
<evidence type="ECO:0000256" key="2">
    <source>
        <dbReference type="SAM" id="Phobius"/>
    </source>
</evidence>
<gene>
    <name evidence="4" type="ORF">Scep_002870</name>
</gene>
<feature type="compositionally biased region" description="Basic and acidic residues" evidence="1">
    <location>
        <begin position="138"/>
        <end position="166"/>
    </location>
</feature>
<keyword evidence="2" id="KW-1133">Transmembrane helix</keyword>
<dbReference type="Proteomes" id="UP001419268">
    <property type="component" value="Unassembled WGS sequence"/>
</dbReference>
<dbReference type="InterPro" id="IPR048354">
    <property type="entry name" value="TOD1_MUCI70_glycTrfase_dom"/>
</dbReference>
<accession>A0AAP0Q698</accession>
<feature type="compositionally biased region" description="Polar residues" evidence="1">
    <location>
        <begin position="681"/>
        <end position="696"/>
    </location>
</feature>